<gene>
    <name evidence="9" type="ORF">NV226_00050</name>
</gene>
<feature type="transmembrane region" description="Helical" evidence="7">
    <location>
        <begin position="411"/>
        <end position="430"/>
    </location>
</feature>
<accession>A0ABY5R8R1</accession>
<keyword evidence="6 7" id="KW-0472">Membrane</keyword>
<keyword evidence="5 7" id="KW-1133">Transmembrane helix</keyword>
<evidence type="ECO:0000256" key="5">
    <source>
        <dbReference type="ARBA" id="ARBA00022989"/>
    </source>
</evidence>
<reference evidence="9" key="1">
    <citation type="submission" date="2022-08" db="EMBL/GenBank/DDBJ databases">
        <title>Complete genome of Mycoplasma iguanae type strain 2327.</title>
        <authorList>
            <person name="Spergser J."/>
        </authorList>
    </citation>
    <scope>NUCLEOTIDE SEQUENCE</scope>
    <source>
        <strain evidence="9">2327</strain>
    </source>
</reference>
<evidence type="ECO:0000256" key="2">
    <source>
        <dbReference type="ARBA" id="ARBA00022448"/>
    </source>
</evidence>
<feature type="transmembrane region" description="Helical" evidence="7">
    <location>
        <begin position="482"/>
        <end position="501"/>
    </location>
</feature>
<feature type="domain" description="ABC transmembrane type-1" evidence="8">
    <location>
        <begin position="87"/>
        <end position="264"/>
    </location>
</feature>
<feature type="transmembrane region" description="Helical" evidence="7">
    <location>
        <begin position="384"/>
        <end position="405"/>
    </location>
</feature>
<sequence>MIKKNIFFEWYESKNKKTEKKLLLVWKVLFLLLFLSIFLWSLVTIAQNSLNYYGLENFIENIKDFFSFSNNSNYPGQNLWLISLQLIWKTFQYVLLGSIFGFLLALFTGFLASSLLKNKIYFLFKILIIFLKALPIWIFLYAFQISLSRDLAATAIILWFSWLWNHKYIIEIFDNNKFDSYYQKIKKGQNRFVVFITEVIPRVNNKLLTLFFYSLESNILWTTILSSLGLLGIGQLIDSTYANNLVGIKALAIPLFSLFAFLLFFELLIFYFNKYLFKQKTIKKIKYPDWHWKKIVKIFFLLLTIALVIYSLINLEWSSFNEEAFRAFFNKLIHPIFKITDFNFGKAILELFQAAIVIIVFSVILGFLFSLLFNENLNKKRVYWNFKVLSTFMRLFPTVALIFIFAPLFSLHHTFLICLIMIFNVSATFAKQFSEMINNINWAIYRNLKKQNYSYFFIVKNFIYPSIKKEMWKNIIFKFENILRNFIFLGAYGGSLIGYKLNIFLETGPTYNIQAFGGIVLILFIIFFLIEFFSTWEFQKFIKNLWRAIKHKKINLIYN</sequence>
<dbReference type="Gene3D" id="1.10.3720.10">
    <property type="entry name" value="MetI-like"/>
    <property type="match status" value="2"/>
</dbReference>
<dbReference type="RefSeq" id="WP_258210875.1">
    <property type="nucleotide sequence ID" value="NZ_CP102734.1"/>
</dbReference>
<dbReference type="EMBL" id="CP102734">
    <property type="protein sequence ID" value="UVD81701.1"/>
    <property type="molecule type" value="Genomic_DNA"/>
</dbReference>
<feature type="transmembrane region" description="Helical" evidence="7">
    <location>
        <begin position="513"/>
        <end position="533"/>
    </location>
</feature>
<name>A0ABY5R8R1_9MOLU</name>
<keyword evidence="10" id="KW-1185">Reference proteome</keyword>
<evidence type="ECO:0000256" key="4">
    <source>
        <dbReference type="ARBA" id="ARBA00022692"/>
    </source>
</evidence>
<feature type="transmembrane region" description="Helical" evidence="7">
    <location>
        <begin position="251"/>
        <end position="273"/>
    </location>
</feature>
<organism evidence="9 10">
    <name type="scientific">Mycoplasma iguanae</name>
    <dbReference type="NCBI Taxonomy" id="292461"/>
    <lineage>
        <taxon>Bacteria</taxon>
        <taxon>Bacillati</taxon>
        <taxon>Mycoplasmatota</taxon>
        <taxon>Mollicutes</taxon>
        <taxon>Mycoplasmataceae</taxon>
        <taxon>Mycoplasma</taxon>
    </lineage>
</organism>
<feature type="transmembrane region" description="Helical" evidence="7">
    <location>
        <begin position="351"/>
        <end position="372"/>
    </location>
</feature>
<dbReference type="PANTHER" id="PTHR30043">
    <property type="entry name" value="PHOSPHONATES TRANSPORT SYSTEM PERMEASE PROTEIN"/>
    <property type="match status" value="1"/>
</dbReference>
<evidence type="ECO:0000259" key="8">
    <source>
        <dbReference type="PROSITE" id="PS50928"/>
    </source>
</evidence>
<evidence type="ECO:0000256" key="1">
    <source>
        <dbReference type="ARBA" id="ARBA00004651"/>
    </source>
</evidence>
<dbReference type="PROSITE" id="PS50928">
    <property type="entry name" value="ABC_TM1"/>
    <property type="match status" value="2"/>
</dbReference>
<dbReference type="SUPFAM" id="SSF161098">
    <property type="entry name" value="MetI-like"/>
    <property type="match status" value="2"/>
</dbReference>
<evidence type="ECO:0000256" key="7">
    <source>
        <dbReference type="SAM" id="Phobius"/>
    </source>
</evidence>
<keyword evidence="3" id="KW-1003">Cell membrane</keyword>
<feature type="transmembrane region" description="Helical" evidence="7">
    <location>
        <begin position="90"/>
        <end position="110"/>
    </location>
</feature>
<feature type="transmembrane region" description="Helical" evidence="7">
    <location>
        <begin position="21"/>
        <end position="43"/>
    </location>
</feature>
<feature type="transmembrane region" description="Helical" evidence="7">
    <location>
        <begin position="210"/>
        <end position="231"/>
    </location>
</feature>
<evidence type="ECO:0000256" key="6">
    <source>
        <dbReference type="ARBA" id="ARBA00023136"/>
    </source>
</evidence>
<dbReference type="PANTHER" id="PTHR30043:SF1">
    <property type="entry name" value="ABC TRANSPORT SYSTEM PERMEASE PROTEIN P69"/>
    <property type="match status" value="1"/>
</dbReference>
<keyword evidence="4 7" id="KW-0812">Transmembrane</keyword>
<dbReference type="Proteomes" id="UP001059252">
    <property type="component" value="Chromosome"/>
</dbReference>
<feature type="transmembrane region" description="Helical" evidence="7">
    <location>
        <begin position="294"/>
        <end position="313"/>
    </location>
</feature>
<dbReference type="InterPro" id="IPR000515">
    <property type="entry name" value="MetI-like"/>
</dbReference>
<evidence type="ECO:0000313" key="10">
    <source>
        <dbReference type="Proteomes" id="UP001059252"/>
    </source>
</evidence>
<feature type="domain" description="ABC transmembrane type-1" evidence="8">
    <location>
        <begin position="348"/>
        <end position="534"/>
    </location>
</feature>
<protein>
    <recommendedName>
        <fullName evidence="8">ABC transmembrane type-1 domain-containing protein</fullName>
    </recommendedName>
</protein>
<keyword evidence="2" id="KW-0813">Transport</keyword>
<evidence type="ECO:0000256" key="3">
    <source>
        <dbReference type="ARBA" id="ARBA00022475"/>
    </source>
</evidence>
<comment type="subcellular location">
    <subcellularLocation>
        <location evidence="1">Cell membrane</location>
        <topology evidence="1">Multi-pass membrane protein</topology>
    </subcellularLocation>
</comment>
<feature type="transmembrane region" description="Helical" evidence="7">
    <location>
        <begin position="151"/>
        <end position="170"/>
    </location>
</feature>
<feature type="transmembrane region" description="Helical" evidence="7">
    <location>
        <begin position="122"/>
        <end position="145"/>
    </location>
</feature>
<evidence type="ECO:0000313" key="9">
    <source>
        <dbReference type="EMBL" id="UVD81701.1"/>
    </source>
</evidence>
<proteinExistence type="predicted"/>
<dbReference type="InterPro" id="IPR035906">
    <property type="entry name" value="MetI-like_sf"/>
</dbReference>